<organism evidence="2 3">
    <name type="scientific">Blastopirellula marina DSM 3645</name>
    <dbReference type="NCBI Taxonomy" id="314230"/>
    <lineage>
        <taxon>Bacteria</taxon>
        <taxon>Pseudomonadati</taxon>
        <taxon>Planctomycetota</taxon>
        <taxon>Planctomycetia</taxon>
        <taxon>Pirellulales</taxon>
        <taxon>Pirellulaceae</taxon>
        <taxon>Blastopirellula</taxon>
    </lineage>
</organism>
<comment type="caution">
    <text evidence="2">The sequence shown here is derived from an EMBL/GenBank/DDBJ whole genome shotgun (WGS) entry which is preliminary data.</text>
</comment>
<dbReference type="STRING" id="314230.DSM3645_21949"/>
<evidence type="ECO:0000259" key="1">
    <source>
        <dbReference type="Pfam" id="PF14020"/>
    </source>
</evidence>
<dbReference type="InterPro" id="IPR025330">
    <property type="entry name" value="DUF4236"/>
</dbReference>
<dbReference type="EMBL" id="AANZ01000012">
    <property type="protein sequence ID" value="EAQ79848.1"/>
    <property type="molecule type" value="Genomic_DNA"/>
</dbReference>
<dbReference type="AlphaFoldDB" id="A3ZUD8"/>
<protein>
    <recommendedName>
        <fullName evidence="1">DUF4236 domain-containing protein</fullName>
    </recommendedName>
</protein>
<name>A3ZUD8_9BACT</name>
<feature type="domain" description="DUF4236" evidence="1">
    <location>
        <begin position="3"/>
        <end position="55"/>
    </location>
</feature>
<dbReference type="eggNOG" id="ENOG5033GAK">
    <property type="taxonomic scope" value="Bacteria"/>
</dbReference>
<evidence type="ECO:0000313" key="2">
    <source>
        <dbReference type="EMBL" id="EAQ79848.1"/>
    </source>
</evidence>
<gene>
    <name evidence="2" type="ORF">DSM3645_21949</name>
</gene>
<accession>A3ZUD8</accession>
<proteinExistence type="predicted"/>
<dbReference type="Proteomes" id="UP000004358">
    <property type="component" value="Unassembled WGS sequence"/>
</dbReference>
<dbReference type="Pfam" id="PF14020">
    <property type="entry name" value="DUF4236"/>
    <property type="match status" value="1"/>
</dbReference>
<evidence type="ECO:0000313" key="3">
    <source>
        <dbReference type="Proteomes" id="UP000004358"/>
    </source>
</evidence>
<reference evidence="2 3" key="1">
    <citation type="submission" date="2006-02" db="EMBL/GenBank/DDBJ databases">
        <authorList>
            <person name="Amann R."/>
            <person name="Ferriera S."/>
            <person name="Johnson J."/>
            <person name="Kravitz S."/>
            <person name="Halpern A."/>
            <person name="Remington K."/>
            <person name="Beeson K."/>
            <person name="Tran B."/>
            <person name="Rogers Y.-H."/>
            <person name="Friedman R."/>
            <person name="Venter J.C."/>
        </authorList>
    </citation>
    <scope>NUCLEOTIDE SEQUENCE [LARGE SCALE GENOMIC DNA]</scope>
    <source>
        <strain evidence="2 3">DSM 3645</strain>
    </source>
</reference>
<sequence length="86" mass="9481">MGWSYRKSISLGPLRINFSKSGVGFSFGIPGFRGGMNASGRKYVSAGIPGTGIRYQKSGKTLMSLIDFSKPAKKKKRTYKRKSTIR</sequence>
<dbReference type="OrthoDB" id="286596at2"/>
<dbReference type="HOGENOM" id="CLU_2491630_0_0_0"/>
<dbReference type="RefSeq" id="WP_002652289.1">
    <property type="nucleotide sequence ID" value="NZ_CH672376.1"/>
</dbReference>